<dbReference type="AlphaFoldDB" id="A0A9P9WBZ5"/>
<evidence type="ECO:0000256" key="3">
    <source>
        <dbReference type="ARBA" id="ARBA00022723"/>
    </source>
</evidence>
<gene>
    <name evidence="8" type="ORF">JX265_011637</name>
</gene>
<dbReference type="GO" id="GO:0016705">
    <property type="term" value="F:oxidoreductase activity, acting on paired donors, with incorporation or reduction of molecular oxygen"/>
    <property type="evidence" value="ECO:0007669"/>
    <property type="project" value="InterPro"/>
</dbReference>
<reference evidence="8" key="1">
    <citation type="submission" date="2021-03" db="EMBL/GenBank/DDBJ databases">
        <title>Revisited historic fungal species revealed as producer of novel bioactive compounds through whole genome sequencing and comparative genomics.</title>
        <authorList>
            <person name="Vignolle G.A."/>
            <person name="Hochenegger N."/>
            <person name="Mach R.L."/>
            <person name="Mach-Aigner A.R."/>
            <person name="Javad Rahimi M."/>
            <person name="Salim K.A."/>
            <person name="Chan C.M."/>
            <person name="Lim L.B.L."/>
            <person name="Cai F."/>
            <person name="Druzhinina I.S."/>
            <person name="U'Ren J.M."/>
            <person name="Derntl C."/>
        </authorList>
    </citation>
    <scope>NUCLEOTIDE SEQUENCE</scope>
    <source>
        <strain evidence="8">TUCIM 5799</strain>
    </source>
</reference>
<keyword evidence="9" id="KW-1185">Reference proteome</keyword>
<evidence type="ECO:0000313" key="8">
    <source>
        <dbReference type="EMBL" id="KAI1856390.1"/>
    </source>
</evidence>
<sequence length="456" mass="51937">MARYISETKTLMDQGQAQHLKKGRPFMIRNPSDEKHPLVILPLKYLSEVKSAPQGKLSFPTFLDKSNLLTVVGGPTMNFEVTRMVRLRVNRALKDLVEPLQDECLYAWNKVVPACADWTPITLFPILNQLFARIAARVMVGPELCRDDEWLNLALSYTEASIKAIRGVRAKYPPSLRFLAQYLDSNAREVLRIRRRAAQMLGPYLEARRSGRDRSNSDDALQWLLDTYESRKKALSADQLAQDEFILNVASITSSAAVALSIIYDLIDHPDSLQEIKEEINRVFGEYQTWTRASLNSLLLLDSFMKESLRLHTLQQLTVQRAALVPWTFKDGFQLPAGTNISFASQQLNLDEDVYPDAQTFDAKRFLRKRENIDPNKFHFASVSDDSIIFGAGFHACPGRFLAQDVLKLMLIQLLMRYDFKLSGASQSRPPDIAYNFSVMPNIGTQLLMKEKLTQR</sequence>
<dbReference type="GO" id="GO:0004497">
    <property type="term" value="F:monooxygenase activity"/>
    <property type="evidence" value="ECO:0007669"/>
    <property type="project" value="UniProtKB-KW"/>
</dbReference>
<dbReference type="CDD" id="cd11041">
    <property type="entry name" value="CYP503A1-like"/>
    <property type="match status" value="1"/>
</dbReference>
<dbReference type="InterPro" id="IPR001128">
    <property type="entry name" value="Cyt_P450"/>
</dbReference>
<dbReference type="Gene3D" id="1.10.630.10">
    <property type="entry name" value="Cytochrome P450"/>
    <property type="match status" value="1"/>
</dbReference>
<comment type="similarity">
    <text evidence="2">Belongs to the cytochrome P450 family.</text>
</comment>
<dbReference type="PRINTS" id="PR00465">
    <property type="entry name" value="EP450IV"/>
</dbReference>
<name>A0A9P9WBZ5_9PEZI</name>
<evidence type="ECO:0000313" key="9">
    <source>
        <dbReference type="Proteomes" id="UP000829685"/>
    </source>
</evidence>
<keyword evidence="7" id="KW-0349">Heme</keyword>
<keyword evidence="6" id="KW-0503">Monooxygenase</keyword>
<dbReference type="PANTHER" id="PTHR46206:SF4">
    <property type="entry name" value="P450, PUTATIVE (EUROFUNG)-RELATED"/>
    <property type="match status" value="1"/>
</dbReference>
<proteinExistence type="inferred from homology"/>
<dbReference type="SUPFAM" id="SSF48264">
    <property type="entry name" value="Cytochrome P450"/>
    <property type="match status" value="1"/>
</dbReference>
<dbReference type="Proteomes" id="UP000829685">
    <property type="component" value="Unassembled WGS sequence"/>
</dbReference>
<keyword evidence="5 7" id="KW-0408">Iron</keyword>
<feature type="binding site" description="axial binding residue" evidence="7">
    <location>
        <position position="397"/>
    </location>
    <ligand>
        <name>heme</name>
        <dbReference type="ChEBI" id="CHEBI:30413"/>
    </ligand>
    <ligandPart>
        <name>Fe</name>
        <dbReference type="ChEBI" id="CHEBI:18248"/>
    </ligandPart>
</feature>
<evidence type="ECO:0000256" key="5">
    <source>
        <dbReference type="ARBA" id="ARBA00023004"/>
    </source>
</evidence>
<evidence type="ECO:0000256" key="7">
    <source>
        <dbReference type="PIRSR" id="PIRSR602403-1"/>
    </source>
</evidence>
<dbReference type="EMBL" id="JAFIMR010000044">
    <property type="protein sequence ID" value="KAI1856390.1"/>
    <property type="molecule type" value="Genomic_DNA"/>
</dbReference>
<evidence type="ECO:0000256" key="4">
    <source>
        <dbReference type="ARBA" id="ARBA00023002"/>
    </source>
</evidence>
<dbReference type="GO" id="GO:0005506">
    <property type="term" value="F:iron ion binding"/>
    <property type="evidence" value="ECO:0007669"/>
    <property type="project" value="InterPro"/>
</dbReference>
<evidence type="ECO:0000256" key="2">
    <source>
        <dbReference type="ARBA" id="ARBA00010617"/>
    </source>
</evidence>
<dbReference type="InterPro" id="IPR036396">
    <property type="entry name" value="Cyt_P450_sf"/>
</dbReference>
<protein>
    <recommendedName>
        <fullName evidence="10">Cytochrome P450</fullName>
    </recommendedName>
</protein>
<evidence type="ECO:0000256" key="1">
    <source>
        <dbReference type="ARBA" id="ARBA00001971"/>
    </source>
</evidence>
<dbReference type="GO" id="GO:0020037">
    <property type="term" value="F:heme binding"/>
    <property type="evidence" value="ECO:0007669"/>
    <property type="project" value="InterPro"/>
</dbReference>
<keyword evidence="3 7" id="KW-0479">Metal-binding</keyword>
<comment type="cofactor">
    <cofactor evidence="1 7">
        <name>heme</name>
        <dbReference type="ChEBI" id="CHEBI:30413"/>
    </cofactor>
</comment>
<accession>A0A9P9WBZ5</accession>
<dbReference type="InterPro" id="IPR002403">
    <property type="entry name" value="Cyt_P450_E_grp-IV"/>
</dbReference>
<comment type="caution">
    <text evidence="8">The sequence shown here is derived from an EMBL/GenBank/DDBJ whole genome shotgun (WGS) entry which is preliminary data.</text>
</comment>
<dbReference type="PANTHER" id="PTHR46206">
    <property type="entry name" value="CYTOCHROME P450"/>
    <property type="match status" value="1"/>
</dbReference>
<evidence type="ECO:0000256" key="6">
    <source>
        <dbReference type="ARBA" id="ARBA00023033"/>
    </source>
</evidence>
<evidence type="ECO:0008006" key="10">
    <source>
        <dbReference type="Google" id="ProtNLM"/>
    </source>
</evidence>
<dbReference type="Pfam" id="PF00067">
    <property type="entry name" value="p450"/>
    <property type="match status" value="1"/>
</dbReference>
<keyword evidence="4" id="KW-0560">Oxidoreductase</keyword>
<organism evidence="8 9">
    <name type="scientific">Neoarthrinium moseri</name>
    <dbReference type="NCBI Taxonomy" id="1658444"/>
    <lineage>
        <taxon>Eukaryota</taxon>
        <taxon>Fungi</taxon>
        <taxon>Dikarya</taxon>
        <taxon>Ascomycota</taxon>
        <taxon>Pezizomycotina</taxon>
        <taxon>Sordariomycetes</taxon>
        <taxon>Xylariomycetidae</taxon>
        <taxon>Amphisphaeriales</taxon>
        <taxon>Apiosporaceae</taxon>
        <taxon>Neoarthrinium</taxon>
    </lineage>
</organism>